<dbReference type="GO" id="GO:0005975">
    <property type="term" value="P:carbohydrate metabolic process"/>
    <property type="evidence" value="ECO:0007669"/>
    <property type="project" value="InterPro"/>
</dbReference>
<evidence type="ECO:0000256" key="2">
    <source>
        <dbReference type="ARBA" id="ARBA00022679"/>
    </source>
</evidence>
<evidence type="ECO:0000256" key="1">
    <source>
        <dbReference type="ARBA" id="ARBA00022676"/>
    </source>
</evidence>
<dbReference type="InterPro" id="IPR004276">
    <property type="entry name" value="GlycoTrans_28_N"/>
</dbReference>
<dbReference type="CDD" id="cd03785">
    <property type="entry name" value="GT28_MurG"/>
    <property type="match status" value="1"/>
</dbReference>
<dbReference type="GO" id="GO:0016758">
    <property type="term" value="F:hexosyltransferase activity"/>
    <property type="evidence" value="ECO:0007669"/>
    <property type="project" value="InterPro"/>
</dbReference>
<evidence type="ECO:0000259" key="4">
    <source>
        <dbReference type="Pfam" id="PF04101"/>
    </source>
</evidence>
<dbReference type="GO" id="GO:1901137">
    <property type="term" value="P:carbohydrate derivative biosynthetic process"/>
    <property type="evidence" value="ECO:0007669"/>
    <property type="project" value="UniProtKB-ARBA"/>
</dbReference>
<dbReference type="Gene3D" id="3.40.50.2000">
    <property type="entry name" value="Glycogen Phosphorylase B"/>
    <property type="match status" value="2"/>
</dbReference>
<protein>
    <recommendedName>
        <fullName evidence="7">UDP-N-acetylglucosamine--N-acetylmuramyl-(Pentapeptide) pyrophosphoryl-undecaprenol N-acetylglucosamine transferase</fullName>
    </recommendedName>
</protein>
<dbReference type="EMBL" id="CP025544">
    <property type="protein sequence ID" value="AXK60552.1"/>
    <property type="molecule type" value="Genomic_DNA"/>
</dbReference>
<gene>
    <name evidence="5" type="ORF">C0J27_02215</name>
</gene>
<dbReference type="OrthoDB" id="9808936at2"/>
<name>A0A345ZB85_9BACT</name>
<keyword evidence="6" id="KW-1185">Reference proteome</keyword>
<dbReference type="Pfam" id="PF03033">
    <property type="entry name" value="Glyco_transf_28"/>
    <property type="match status" value="1"/>
</dbReference>
<evidence type="ECO:0000259" key="3">
    <source>
        <dbReference type="Pfam" id="PF03033"/>
    </source>
</evidence>
<evidence type="ECO:0000313" key="6">
    <source>
        <dbReference type="Proteomes" id="UP000254834"/>
    </source>
</evidence>
<evidence type="ECO:0000313" key="5">
    <source>
        <dbReference type="EMBL" id="AXK60552.1"/>
    </source>
</evidence>
<sequence length="343" mass="38840">MPSITTALLTLCFVAGKSGGHMLPCITQAEKILYAQPTSKIYLFSSGTDLDSKIMDKHQKIEHYIPACLDSIPYKTPWLFPQFIYNLAAYFLNSIYKLSIIKPKKIISFGGLNSIPVCLAGKLLGIPFDVYELNVEPGQSIKFLSCFTDTIHICFSQTAQYFQHKQCVVTPYPIRFNQEDRIYNKEELLKKFNLSCDKKTIVILGGSQGSVFINQAIKSCMMNKNLAQKVQIIHQTGMHDQDGYKEFYEKNNIPAVVFAYNEQLQNVYNLADLVICRAGAGTLFEVNFFGKRCIIIPLQTDLNDHQLQNAYAMQNMHPESFDVVLQNDNIKTLEQAIISSLDL</sequence>
<keyword evidence="1" id="KW-0328">Glycosyltransferase</keyword>
<dbReference type="KEGG" id="cdes:C0J27_02215"/>
<dbReference type="Pfam" id="PF04101">
    <property type="entry name" value="Glyco_tran_28_C"/>
    <property type="match status" value="1"/>
</dbReference>
<accession>A0A345ZB85</accession>
<dbReference type="RefSeq" id="WP_115585567.1">
    <property type="nucleotide sequence ID" value="NZ_CP025544.1"/>
</dbReference>
<dbReference type="PANTHER" id="PTHR21015">
    <property type="entry name" value="UDP-N-ACETYLGLUCOSAMINE--N-ACETYLMURAMYL-(PENTAPEPTIDE) PYROPHOSPHORYL-UNDECAPRENOL N-ACETYLGLUCOSAMINE TRANSFERASE 1"/>
    <property type="match status" value="1"/>
</dbReference>
<dbReference type="SUPFAM" id="SSF53756">
    <property type="entry name" value="UDP-Glycosyltransferase/glycogen phosphorylase"/>
    <property type="match status" value="1"/>
</dbReference>
<evidence type="ECO:0008006" key="7">
    <source>
        <dbReference type="Google" id="ProtNLM"/>
    </source>
</evidence>
<feature type="domain" description="Glycosyl transferase family 28 C-terminal" evidence="4">
    <location>
        <begin position="200"/>
        <end position="337"/>
    </location>
</feature>
<keyword evidence="2" id="KW-0808">Transferase</keyword>
<dbReference type="Proteomes" id="UP000254834">
    <property type="component" value="Chromosome"/>
</dbReference>
<organism evidence="5 6">
    <name type="scientific">Candidatus Chromulinivorax destructor</name>
    <dbReference type="NCBI Taxonomy" id="2066483"/>
    <lineage>
        <taxon>Bacteria</taxon>
        <taxon>Candidatus Babelota</taxon>
        <taxon>Candidatus Babeliae</taxon>
        <taxon>Candidatus Babeliales</taxon>
        <taxon>Candidatus Chromulinivoraceae</taxon>
        <taxon>Candidatus Chromulinivorax</taxon>
    </lineage>
</organism>
<proteinExistence type="predicted"/>
<dbReference type="AlphaFoldDB" id="A0A345ZB85"/>
<reference evidence="5 6" key="1">
    <citation type="submission" date="2017-12" db="EMBL/GenBank/DDBJ databases">
        <title>Chromulinavorax destructans is a abundant pathogen of dominant heterotrophic picoflagllates.</title>
        <authorList>
            <person name="Deeg C.M."/>
            <person name="Zimmer M."/>
            <person name="Suttle C.A."/>
        </authorList>
    </citation>
    <scope>NUCLEOTIDE SEQUENCE [LARGE SCALE GENOMIC DNA]</scope>
    <source>
        <strain evidence="5 6">SeV1</strain>
    </source>
</reference>
<dbReference type="InterPro" id="IPR007235">
    <property type="entry name" value="Glyco_trans_28_C"/>
</dbReference>
<dbReference type="PANTHER" id="PTHR21015:SF22">
    <property type="entry name" value="GLYCOSYLTRANSFERASE"/>
    <property type="match status" value="1"/>
</dbReference>
<feature type="domain" description="Glycosyltransferase family 28 N-terminal" evidence="3">
    <location>
        <begin position="13"/>
        <end position="152"/>
    </location>
</feature>